<evidence type="ECO:0008006" key="3">
    <source>
        <dbReference type="Google" id="ProtNLM"/>
    </source>
</evidence>
<comment type="caution">
    <text evidence="1">The sequence shown here is derived from an EMBL/GenBank/DDBJ whole genome shotgun (WGS) entry which is preliminary data.</text>
</comment>
<organism evidence="1 2">
    <name type="scientific">Rubellimicrobium mesophilum DSM 19309</name>
    <dbReference type="NCBI Taxonomy" id="442562"/>
    <lineage>
        <taxon>Bacteria</taxon>
        <taxon>Pseudomonadati</taxon>
        <taxon>Pseudomonadota</taxon>
        <taxon>Alphaproteobacteria</taxon>
        <taxon>Rhodobacterales</taxon>
        <taxon>Roseobacteraceae</taxon>
        <taxon>Rubellimicrobium</taxon>
    </lineage>
</organism>
<dbReference type="InterPro" id="IPR036388">
    <property type="entry name" value="WH-like_DNA-bd_sf"/>
</dbReference>
<reference evidence="1 2" key="1">
    <citation type="submission" date="2013-02" db="EMBL/GenBank/DDBJ databases">
        <authorList>
            <person name="Fiebig A."/>
            <person name="Goeker M."/>
            <person name="Klenk H.-P.P."/>
        </authorList>
    </citation>
    <scope>NUCLEOTIDE SEQUENCE [LARGE SCALE GENOMIC DNA]</scope>
    <source>
        <strain evidence="1 2">DSM 19309</strain>
    </source>
</reference>
<dbReference type="Gene3D" id="1.10.10.10">
    <property type="entry name" value="Winged helix-like DNA-binding domain superfamily/Winged helix DNA-binding domain"/>
    <property type="match status" value="1"/>
</dbReference>
<name>A0A017HTQ6_9RHOB</name>
<dbReference type="HOGENOM" id="CLU_132089_0_0_5"/>
<evidence type="ECO:0000313" key="2">
    <source>
        <dbReference type="Proteomes" id="UP000019666"/>
    </source>
</evidence>
<dbReference type="STRING" id="442562.Rumeso_01368"/>
<evidence type="ECO:0000313" key="1">
    <source>
        <dbReference type="EMBL" id="EYD77109.1"/>
    </source>
</evidence>
<accession>A0A017HTQ6</accession>
<dbReference type="AlphaFoldDB" id="A0A017HTQ6"/>
<keyword evidence="2" id="KW-1185">Reference proteome</keyword>
<proteinExistence type="predicted"/>
<dbReference type="Proteomes" id="UP000019666">
    <property type="component" value="Unassembled WGS sequence"/>
</dbReference>
<protein>
    <recommendedName>
        <fullName evidence="3">Phage DNA packaging protein Nu1</fullName>
    </recommendedName>
</protein>
<gene>
    <name evidence="1" type="ORF">Rumeso_01368</name>
</gene>
<sequence length="160" mass="17253">MGVRTSTIREWEAAGCPVERKAEKAGQASLYRAADVIAWDRERAVRAATGDMAASDLNDLRKRKLAAEVILAELILAEKQGQLVRLDIFVEQVAHACSALKSRLLVLPAVVAPSLTLATTTQEFFDIVYQAVIEALEDISSGSFNFFGTGAATEEPSDAV</sequence>
<dbReference type="EMBL" id="AOSK01000036">
    <property type="protein sequence ID" value="EYD77109.1"/>
    <property type="molecule type" value="Genomic_DNA"/>
</dbReference>